<evidence type="ECO:0000313" key="2">
    <source>
        <dbReference type="EMBL" id="WFL76564.1"/>
    </source>
</evidence>
<dbReference type="InterPro" id="IPR012340">
    <property type="entry name" value="NA-bd_OB-fold"/>
</dbReference>
<feature type="region of interest" description="Disordered" evidence="1">
    <location>
        <begin position="65"/>
        <end position="84"/>
    </location>
</feature>
<reference evidence="2 3" key="1">
    <citation type="submission" date="2023-03" db="EMBL/GenBank/DDBJ databases">
        <title>Altererythrobacter sp. CAU 1644 isolated from sand.</title>
        <authorList>
            <person name="Kim W."/>
        </authorList>
    </citation>
    <scope>NUCLEOTIDE SEQUENCE [LARGE SCALE GENOMIC DNA]</scope>
    <source>
        <strain evidence="2 3">CAU 1644</strain>
    </source>
</reference>
<accession>A0ABY8FX14</accession>
<organism evidence="2 3">
    <name type="scientific">Altererythrobacter arenosus</name>
    <dbReference type="NCBI Taxonomy" id="3032592"/>
    <lineage>
        <taxon>Bacteria</taxon>
        <taxon>Pseudomonadati</taxon>
        <taxon>Pseudomonadota</taxon>
        <taxon>Alphaproteobacteria</taxon>
        <taxon>Sphingomonadales</taxon>
        <taxon>Erythrobacteraceae</taxon>
        <taxon>Altererythrobacter</taxon>
    </lineage>
</organism>
<dbReference type="RefSeq" id="WP_278015329.1">
    <property type="nucleotide sequence ID" value="NZ_CP121106.1"/>
</dbReference>
<protein>
    <submittedName>
        <fullName evidence="2">Cold-shock protein</fullName>
    </submittedName>
</protein>
<dbReference type="SUPFAM" id="SSF50249">
    <property type="entry name" value="Nucleic acid-binding proteins"/>
    <property type="match status" value="1"/>
</dbReference>
<keyword evidence="3" id="KW-1185">Reference proteome</keyword>
<dbReference type="Proteomes" id="UP001215827">
    <property type="component" value="Chromosome"/>
</dbReference>
<feature type="compositionally biased region" description="Low complexity" evidence="1">
    <location>
        <begin position="68"/>
        <end position="84"/>
    </location>
</feature>
<dbReference type="Gene3D" id="2.40.50.140">
    <property type="entry name" value="Nucleic acid-binding proteins"/>
    <property type="match status" value="1"/>
</dbReference>
<name>A0ABY8FX14_9SPHN</name>
<evidence type="ECO:0000313" key="3">
    <source>
        <dbReference type="Proteomes" id="UP001215827"/>
    </source>
</evidence>
<sequence>MTYFGTIKSYDSDKGTGTIIAEKAGDQLGFRKSDLQQEAQAPKQNDRYGYDVKEAKDGKRYAVNLAPKQAESQSQREQAQKQSG</sequence>
<gene>
    <name evidence="2" type="ORF">P7228_11220</name>
</gene>
<evidence type="ECO:0000256" key="1">
    <source>
        <dbReference type="SAM" id="MobiDB-lite"/>
    </source>
</evidence>
<proteinExistence type="predicted"/>
<dbReference type="EMBL" id="CP121106">
    <property type="protein sequence ID" value="WFL76564.1"/>
    <property type="molecule type" value="Genomic_DNA"/>
</dbReference>